<evidence type="ECO:0000313" key="4">
    <source>
        <dbReference type="EMBL" id="KAF7369013.1"/>
    </source>
</evidence>
<dbReference type="Pfam" id="PF20151">
    <property type="entry name" value="DUF6533"/>
    <property type="match status" value="1"/>
</dbReference>
<reference evidence="4" key="1">
    <citation type="submission" date="2020-05" db="EMBL/GenBank/DDBJ databases">
        <title>Mycena genomes resolve the evolution of fungal bioluminescence.</title>
        <authorList>
            <person name="Tsai I.J."/>
        </authorList>
    </citation>
    <scope>NUCLEOTIDE SEQUENCE</scope>
    <source>
        <strain evidence="4">CCC161011</strain>
    </source>
</reference>
<dbReference type="OrthoDB" id="2638860at2759"/>
<feature type="transmembrane region" description="Helical" evidence="2">
    <location>
        <begin position="101"/>
        <end position="122"/>
    </location>
</feature>
<keyword evidence="5" id="KW-1185">Reference proteome</keyword>
<evidence type="ECO:0000259" key="3">
    <source>
        <dbReference type="Pfam" id="PF20151"/>
    </source>
</evidence>
<evidence type="ECO:0000256" key="1">
    <source>
        <dbReference type="SAM" id="MobiDB-lite"/>
    </source>
</evidence>
<keyword evidence="2" id="KW-0472">Membrane</keyword>
<dbReference type="InterPro" id="IPR045340">
    <property type="entry name" value="DUF6533"/>
</dbReference>
<sequence>MSSPGLPDISAIVNGLNDLEKTRLVSAVGLVILLYDHLLSLPDEVRFIWSASRTSSKFLFLGMRYMVPWVMIGHTNFPAWAACTSLTINPDYTLSASCKVWYTGGILIGWFTLGINDWLVLFTTVDFVGPQSYIHVLDAFVVPRLKYNGACIVNHHLRQPDSGYALRTIRPHLFSRLCISHSSPPLVAGSIISSCDGSVHGMEGLYVPRRVKDPPSRRLSIFFCFFLVNLVHTTSMWLLKVKAAINLMNAMIVLTARPSMIFLTVFFMWCFTTTATCRMILSLRRSASPESSISSDDPHEDTSSGYQSSSHLELAWLRQQSISTSRGPTPTPLRSTF</sequence>
<dbReference type="AlphaFoldDB" id="A0A8H7DEB5"/>
<accession>A0A8H7DEB5</accession>
<feature type="transmembrane region" description="Helical" evidence="2">
    <location>
        <begin position="219"/>
        <end position="239"/>
    </location>
</feature>
<evidence type="ECO:0000256" key="2">
    <source>
        <dbReference type="SAM" id="Phobius"/>
    </source>
</evidence>
<name>A0A8H7DEB5_9AGAR</name>
<organism evidence="4 5">
    <name type="scientific">Mycena venus</name>
    <dbReference type="NCBI Taxonomy" id="2733690"/>
    <lineage>
        <taxon>Eukaryota</taxon>
        <taxon>Fungi</taxon>
        <taxon>Dikarya</taxon>
        <taxon>Basidiomycota</taxon>
        <taxon>Agaricomycotina</taxon>
        <taxon>Agaricomycetes</taxon>
        <taxon>Agaricomycetidae</taxon>
        <taxon>Agaricales</taxon>
        <taxon>Marasmiineae</taxon>
        <taxon>Mycenaceae</taxon>
        <taxon>Mycena</taxon>
    </lineage>
</organism>
<comment type="caution">
    <text evidence="4">The sequence shown here is derived from an EMBL/GenBank/DDBJ whole genome shotgun (WGS) entry which is preliminary data.</text>
</comment>
<feature type="domain" description="DUF6533" evidence="3">
    <location>
        <begin position="26"/>
        <end position="67"/>
    </location>
</feature>
<protein>
    <recommendedName>
        <fullName evidence="3">DUF6533 domain-containing protein</fullName>
    </recommendedName>
</protein>
<feature type="transmembrane region" description="Helical" evidence="2">
    <location>
        <begin position="259"/>
        <end position="281"/>
    </location>
</feature>
<dbReference type="EMBL" id="JACAZI010000002">
    <property type="protein sequence ID" value="KAF7369013.1"/>
    <property type="molecule type" value="Genomic_DNA"/>
</dbReference>
<keyword evidence="2" id="KW-1133">Transmembrane helix</keyword>
<dbReference type="Proteomes" id="UP000620124">
    <property type="component" value="Unassembled WGS sequence"/>
</dbReference>
<feature type="region of interest" description="Disordered" evidence="1">
    <location>
        <begin position="289"/>
        <end position="310"/>
    </location>
</feature>
<proteinExistence type="predicted"/>
<gene>
    <name evidence="4" type="ORF">MVEN_00228100</name>
</gene>
<keyword evidence="2" id="KW-0812">Transmembrane</keyword>
<evidence type="ECO:0000313" key="5">
    <source>
        <dbReference type="Proteomes" id="UP000620124"/>
    </source>
</evidence>